<evidence type="ECO:0000313" key="2">
    <source>
        <dbReference type="EMBL" id="GEU53024.1"/>
    </source>
</evidence>
<organism evidence="2">
    <name type="scientific">Tanacetum cinerariifolium</name>
    <name type="common">Dalmatian daisy</name>
    <name type="synonym">Chrysanthemum cinerariifolium</name>
    <dbReference type="NCBI Taxonomy" id="118510"/>
    <lineage>
        <taxon>Eukaryota</taxon>
        <taxon>Viridiplantae</taxon>
        <taxon>Streptophyta</taxon>
        <taxon>Embryophyta</taxon>
        <taxon>Tracheophyta</taxon>
        <taxon>Spermatophyta</taxon>
        <taxon>Magnoliopsida</taxon>
        <taxon>eudicotyledons</taxon>
        <taxon>Gunneridae</taxon>
        <taxon>Pentapetalae</taxon>
        <taxon>asterids</taxon>
        <taxon>campanulids</taxon>
        <taxon>Asterales</taxon>
        <taxon>Asteraceae</taxon>
        <taxon>Asteroideae</taxon>
        <taxon>Anthemideae</taxon>
        <taxon>Anthemidinae</taxon>
        <taxon>Tanacetum</taxon>
    </lineage>
</organism>
<name>A0A6L2KYQ5_TANCI</name>
<protein>
    <submittedName>
        <fullName evidence="2">Uncharacterized protein</fullName>
    </submittedName>
</protein>
<evidence type="ECO:0000256" key="1">
    <source>
        <dbReference type="SAM" id="MobiDB-lite"/>
    </source>
</evidence>
<feature type="region of interest" description="Disordered" evidence="1">
    <location>
        <begin position="50"/>
        <end position="76"/>
    </location>
</feature>
<accession>A0A6L2KYQ5</accession>
<comment type="caution">
    <text evidence="2">The sequence shown here is derived from an EMBL/GenBank/DDBJ whole genome shotgun (WGS) entry which is preliminary data.</text>
</comment>
<sequence length="251" mass="28442">MHSKGDDSPITKLSNTVKGTYKFRMEIPDTMIRDAFKQSTGYKYYKAKKVESKKSKDAKEPKEQNESPVKSGRGKGYMCYRDQEENVPITFKKDDVPRKTISLTVAKETVVVELAKSISIQEQRTQQHESVNETDDADNSGMELSNDNSKGDDVTTRYENLLGETLVNELTDLMSNPVYTDAHTTSAMHNPEGNPEVRSFLSGASEKSKKLMQKAKKNIRKINFKKAAAQKFREYDQKLEALTNFNVSEAF</sequence>
<proteinExistence type="predicted"/>
<reference evidence="2" key="1">
    <citation type="journal article" date="2019" name="Sci. Rep.">
        <title>Draft genome of Tanacetum cinerariifolium, the natural source of mosquito coil.</title>
        <authorList>
            <person name="Yamashiro T."/>
            <person name="Shiraishi A."/>
            <person name="Satake H."/>
            <person name="Nakayama K."/>
        </authorList>
    </citation>
    <scope>NUCLEOTIDE SEQUENCE</scope>
</reference>
<feature type="region of interest" description="Disordered" evidence="1">
    <location>
        <begin position="121"/>
        <end position="153"/>
    </location>
</feature>
<feature type="compositionally biased region" description="Basic and acidic residues" evidence="1">
    <location>
        <begin position="50"/>
        <end position="65"/>
    </location>
</feature>
<dbReference type="EMBL" id="BKCJ010003108">
    <property type="protein sequence ID" value="GEU53024.1"/>
    <property type="molecule type" value="Genomic_DNA"/>
</dbReference>
<dbReference type="AlphaFoldDB" id="A0A6L2KYQ5"/>
<gene>
    <name evidence="2" type="ORF">Tci_025002</name>
</gene>